<keyword evidence="3" id="KW-1185">Reference proteome</keyword>
<feature type="transmembrane region" description="Helical" evidence="1">
    <location>
        <begin position="395"/>
        <end position="421"/>
    </location>
</feature>
<keyword evidence="1" id="KW-0812">Transmembrane</keyword>
<dbReference type="InterPro" id="IPR029058">
    <property type="entry name" value="AB_hydrolase_fold"/>
</dbReference>
<evidence type="ECO:0000313" key="2">
    <source>
        <dbReference type="EMBL" id="RZU76107.1"/>
    </source>
</evidence>
<evidence type="ECO:0000256" key="1">
    <source>
        <dbReference type="SAM" id="Phobius"/>
    </source>
</evidence>
<feature type="transmembrane region" description="Helical" evidence="1">
    <location>
        <begin position="235"/>
        <end position="256"/>
    </location>
</feature>
<name>A0A4Q8BDX0_9ACTN</name>
<feature type="transmembrane region" description="Helical" evidence="1">
    <location>
        <begin position="60"/>
        <end position="80"/>
    </location>
</feature>
<dbReference type="RefSeq" id="WP_242624234.1">
    <property type="nucleotide sequence ID" value="NZ_SHLD01000001.1"/>
</dbReference>
<keyword evidence="1" id="KW-1133">Transmembrane helix</keyword>
<feature type="transmembrane region" description="Helical" evidence="1">
    <location>
        <begin position="309"/>
        <end position="327"/>
    </location>
</feature>
<keyword evidence="1" id="KW-0472">Membrane</keyword>
<feature type="transmembrane region" description="Helical" evidence="1">
    <location>
        <begin position="211"/>
        <end position="229"/>
    </location>
</feature>
<dbReference type="SUPFAM" id="SSF53474">
    <property type="entry name" value="alpha/beta-Hydrolases"/>
    <property type="match status" value="1"/>
</dbReference>
<reference evidence="2 3" key="1">
    <citation type="submission" date="2019-02" db="EMBL/GenBank/DDBJ databases">
        <title>Sequencing the genomes of 1000 actinobacteria strains.</title>
        <authorList>
            <person name="Klenk H.-P."/>
        </authorList>
    </citation>
    <scope>NUCLEOTIDE SEQUENCE [LARGE SCALE GENOMIC DNA]</scope>
    <source>
        <strain evidence="2 3">DSM 45612</strain>
    </source>
</reference>
<dbReference type="Proteomes" id="UP000294114">
    <property type="component" value="Unassembled WGS sequence"/>
</dbReference>
<feature type="transmembrane region" description="Helical" evidence="1">
    <location>
        <begin position="268"/>
        <end position="289"/>
    </location>
</feature>
<feature type="transmembrane region" description="Helical" evidence="1">
    <location>
        <begin position="145"/>
        <end position="164"/>
    </location>
</feature>
<feature type="transmembrane region" description="Helical" evidence="1">
    <location>
        <begin position="509"/>
        <end position="532"/>
    </location>
</feature>
<dbReference type="EMBL" id="SHLD01000001">
    <property type="protein sequence ID" value="RZU76107.1"/>
    <property type="molecule type" value="Genomic_DNA"/>
</dbReference>
<feature type="transmembrane region" description="Helical" evidence="1">
    <location>
        <begin position="339"/>
        <end position="365"/>
    </location>
</feature>
<dbReference type="AlphaFoldDB" id="A0A4Q8BDX0"/>
<protein>
    <recommendedName>
        <fullName evidence="4">Integral membrane protein</fullName>
    </recommendedName>
</protein>
<evidence type="ECO:0000313" key="3">
    <source>
        <dbReference type="Proteomes" id="UP000294114"/>
    </source>
</evidence>
<sequence length="736" mass="78645">MHGVSGGTAEKILDHPIVVRVAGDRQAGFYRPRPGSGAAGGSTDGVAVEAYRWGALTAGAAVRTASMLLLLPFMLGNLAIWLRPTPTDRFGLLGALCRLLAGTLTAAFVLSVIGVTLDLVGWQCVPYARCRDGRPYLSWLDELPMGPRLALLSLIPLLALWVIWRIGIRSARALEGFGPPAPRPETSELTESLNTRGFWDDERTTAWLRQIHVGVGAGTLDASLLAGISDPQAPVGWLLIVAAIGLLGFCAVLLCLPVPATRAGVRRLLRPLRAATVAVTVLALGYAALRAGNPLVVGQLPGYEGTAGGLIAGQGVLLVLLALVTMVRARVTVPGARPFLRGLATPIMAAASVTVASAFAATLVFRVADQLDRGYIPGPAHPDPPGMAPLDPPVAYWWAALAGLAALMIVAVAALSTLVIGRRRRRPLAERIVEQDYPDVPTQAKPRLRIVRETIARSHVTEELGPMLVAFFLISSLGLATIALDLIGIGPVQLAAELGKQRRQSTVLAAYVTDAGVWLISLLVIGLMILGYRSYRSAETRRVVAALWDLGDFWPRTVHPFAPPCYAARAVPELVKRVSALAHQGTVVISGHSHGSILAAATILQLPPTVLRRVALLTHGSPLGRIYAHLYPAYLGGRTLCELGERLDWRWRNLWRDTDPVGGPIFAPQRSAHPPCNSPAAASVDIRLRDPRSVTIDPTDTVPPPVERHWPYHTQPAYQTAVRELAAQACEARSSG</sequence>
<proteinExistence type="predicted"/>
<accession>A0A4Q8BDX0</accession>
<feature type="transmembrane region" description="Helical" evidence="1">
    <location>
        <begin position="92"/>
        <end position="113"/>
    </location>
</feature>
<organism evidence="2 3">
    <name type="scientific">Micromonospora kangleipakensis</name>
    <dbReference type="NCBI Taxonomy" id="1077942"/>
    <lineage>
        <taxon>Bacteria</taxon>
        <taxon>Bacillati</taxon>
        <taxon>Actinomycetota</taxon>
        <taxon>Actinomycetes</taxon>
        <taxon>Micromonosporales</taxon>
        <taxon>Micromonosporaceae</taxon>
        <taxon>Micromonospora</taxon>
    </lineage>
</organism>
<comment type="caution">
    <text evidence="2">The sequence shown here is derived from an EMBL/GenBank/DDBJ whole genome shotgun (WGS) entry which is preliminary data.</text>
</comment>
<gene>
    <name evidence="2" type="ORF">EV384_4723</name>
</gene>
<evidence type="ECO:0008006" key="4">
    <source>
        <dbReference type="Google" id="ProtNLM"/>
    </source>
</evidence>
<feature type="transmembrane region" description="Helical" evidence="1">
    <location>
        <begin position="467"/>
        <end position="489"/>
    </location>
</feature>